<protein>
    <submittedName>
        <fullName evidence="1">Uncharacterized protein</fullName>
    </submittedName>
</protein>
<dbReference type="EMBL" id="HACA01026145">
    <property type="protein sequence ID" value="CDW43506.1"/>
    <property type="molecule type" value="Transcribed_RNA"/>
</dbReference>
<name>A0A0K2V0K0_LEPSM</name>
<reference evidence="1" key="1">
    <citation type="submission" date="2014-05" db="EMBL/GenBank/DDBJ databases">
        <authorList>
            <person name="Chronopoulou M."/>
        </authorList>
    </citation>
    <scope>NUCLEOTIDE SEQUENCE</scope>
    <source>
        <tissue evidence="1">Whole organism</tissue>
    </source>
</reference>
<feature type="non-terminal residue" evidence="1">
    <location>
        <position position="1"/>
    </location>
</feature>
<evidence type="ECO:0000313" key="1">
    <source>
        <dbReference type="EMBL" id="CDW43506.1"/>
    </source>
</evidence>
<accession>A0A0K2V0K0</accession>
<dbReference type="AlphaFoldDB" id="A0A0K2V0K0"/>
<sequence length="59" mass="6945">NIISEVVLNHFVPREHQCHVNSILLTVLVFKKNFFFDSQDVKLYFIFCNDSSKGSSEYF</sequence>
<proteinExistence type="predicted"/>
<feature type="non-terminal residue" evidence="1">
    <location>
        <position position="59"/>
    </location>
</feature>
<organism evidence="1">
    <name type="scientific">Lepeophtheirus salmonis</name>
    <name type="common">Salmon louse</name>
    <name type="synonym">Caligus salmonis</name>
    <dbReference type="NCBI Taxonomy" id="72036"/>
    <lineage>
        <taxon>Eukaryota</taxon>
        <taxon>Metazoa</taxon>
        <taxon>Ecdysozoa</taxon>
        <taxon>Arthropoda</taxon>
        <taxon>Crustacea</taxon>
        <taxon>Multicrustacea</taxon>
        <taxon>Hexanauplia</taxon>
        <taxon>Copepoda</taxon>
        <taxon>Siphonostomatoida</taxon>
        <taxon>Caligidae</taxon>
        <taxon>Lepeophtheirus</taxon>
    </lineage>
</organism>